<dbReference type="Gene3D" id="3.30.420.150">
    <property type="entry name" value="Exopolyphosphatase. Domain 2"/>
    <property type="match status" value="1"/>
</dbReference>
<keyword evidence="4" id="KW-0547">Nucleotide-binding</keyword>
<dbReference type="GO" id="GO:0016020">
    <property type="term" value="C:membrane"/>
    <property type="evidence" value="ECO:0007669"/>
    <property type="project" value="TreeGrafter"/>
</dbReference>
<keyword evidence="7" id="KW-0812">Transmembrane</keyword>
<reference evidence="8 9" key="1">
    <citation type="journal article" date="2019" name="Nat. Ecol. Evol.">
        <title>Megaphylogeny resolves global patterns of mushroom evolution.</title>
        <authorList>
            <person name="Varga T."/>
            <person name="Krizsan K."/>
            <person name="Foldi C."/>
            <person name="Dima B."/>
            <person name="Sanchez-Garcia M."/>
            <person name="Sanchez-Ramirez S."/>
            <person name="Szollosi G.J."/>
            <person name="Szarkandi J.G."/>
            <person name="Papp V."/>
            <person name="Albert L."/>
            <person name="Andreopoulos W."/>
            <person name="Angelini C."/>
            <person name="Antonin V."/>
            <person name="Barry K.W."/>
            <person name="Bougher N.L."/>
            <person name="Buchanan P."/>
            <person name="Buyck B."/>
            <person name="Bense V."/>
            <person name="Catcheside P."/>
            <person name="Chovatia M."/>
            <person name="Cooper J."/>
            <person name="Damon W."/>
            <person name="Desjardin D."/>
            <person name="Finy P."/>
            <person name="Geml J."/>
            <person name="Haridas S."/>
            <person name="Hughes K."/>
            <person name="Justo A."/>
            <person name="Karasinski D."/>
            <person name="Kautmanova I."/>
            <person name="Kiss B."/>
            <person name="Kocsube S."/>
            <person name="Kotiranta H."/>
            <person name="LaButti K.M."/>
            <person name="Lechner B.E."/>
            <person name="Liimatainen K."/>
            <person name="Lipzen A."/>
            <person name="Lukacs Z."/>
            <person name="Mihaltcheva S."/>
            <person name="Morgado L.N."/>
            <person name="Niskanen T."/>
            <person name="Noordeloos M.E."/>
            <person name="Ohm R.A."/>
            <person name="Ortiz-Santana B."/>
            <person name="Ovrebo C."/>
            <person name="Racz N."/>
            <person name="Riley R."/>
            <person name="Savchenko A."/>
            <person name="Shiryaev A."/>
            <person name="Soop K."/>
            <person name="Spirin V."/>
            <person name="Szebenyi C."/>
            <person name="Tomsovsky M."/>
            <person name="Tulloss R.E."/>
            <person name="Uehling J."/>
            <person name="Grigoriev I.V."/>
            <person name="Vagvolgyi C."/>
            <person name="Papp T."/>
            <person name="Martin F.M."/>
            <person name="Miettinen O."/>
            <person name="Hibbett D.S."/>
            <person name="Nagy L.G."/>
        </authorList>
    </citation>
    <scope>NUCLEOTIDE SEQUENCE [LARGE SCALE GENOMIC DNA]</scope>
    <source>
        <strain evidence="8 9">CBS 309.79</strain>
    </source>
</reference>
<feature type="transmembrane region" description="Helical" evidence="7">
    <location>
        <begin position="516"/>
        <end position="535"/>
    </location>
</feature>
<evidence type="ECO:0000256" key="7">
    <source>
        <dbReference type="SAM" id="Phobius"/>
    </source>
</evidence>
<dbReference type="AlphaFoldDB" id="A0A5C3R2V7"/>
<dbReference type="CDD" id="cd24039">
    <property type="entry name" value="ASKHA_NBD_YND1-like"/>
    <property type="match status" value="1"/>
</dbReference>
<dbReference type="GO" id="GO:0004382">
    <property type="term" value="F:GDP phosphatase activity"/>
    <property type="evidence" value="ECO:0007669"/>
    <property type="project" value="TreeGrafter"/>
</dbReference>
<keyword evidence="4" id="KW-0067">ATP-binding</keyword>
<keyword evidence="9" id="KW-1185">Reference proteome</keyword>
<name>A0A5C3R2V7_9AGAR</name>
<feature type="active site" description="Proton acceptor" evidence="3">
    <location>
        <position position="160"/>
    </location>
</feature>
<dbReference type="STRING" id="1884261.A0A5C3R2V7"/>
<dbReference type="PANTHER" id="PTHR11782:SF121">
    <property type="entry name" value="NUCLEOSIDE-DIPHOSPHATASE MIG-23"/>
    <property type="match status" value="1"/>
</dbReference>
<evidence type="ECO:0000256" key="2">
    <source>
        <dbReference type="ARBA" id="ARBA00022801"/>
    </source>
</evidence>
<feature type="compositionally biased region" description="Low complexity" evidence="6">
    <location>
        <begin position="639"/>
        <end position="651"/>
    </location>
</feature>
<gene>
    <name evidence="8" type="ORF">BDV98DRAFT_15824</name>
</gene>
<dbReference type="PROSITE" id="PS01238">
    <property type="entry name" value="GDA1_CD39_NTPASE"/>
    <property type="match status" value="1"/>
</dbReference>
<dbReference type="GO" id="GO:0006256">
    <property type="term" value="P:UDP catabolic process"/>
    <property type="evidence" value="ECO:0007669"/>
    <property type="project" value="TreeGrafter"/>
</dbReference>
<evidence type="ECO:0000313" key="8">
    <source>
        <dbReference type="EMBL" id="TFL07261.1"/>
    </source>
</evidence>
<dbReference type="GO" id="GO:0005794">
    <property type="term" value="C:Golgi apparatus"/>
    <property type="evidence" value="ECO:0007669"/>
    <property type="project" value="TreeGrafter"/>
</dbReference>
<evidence type="ECO:0000256" key="3">
    <source>
        <dbReference type="PIRSR" id="PIRSR600407-1"/>
    </source>
</evidence>
<protein>
    <submittedName>
        <fullName evidence="8">Nucleoside phosphatase family-domain-containing protein</fullName>
    </submittedName>
</protein>
<dbReference type="InterPro" id="IPR000407">
    <property type="entry name" value="GDA1_CD39_NTPase"/>
</dbReference>
<dbReference type="PANTHER" id="PTHR11782">
    <property type="entry name" value="ADENOSINE/GUANOSINE DIPHOSPHATASE"/>
    <property type="match status" value="1"/>
</dbReference>
<dbReference type="Pfam" id="PF01150">
    <property type="entry name" value="GDA1_CD39"/>
    <property type="match status" value="1"/>
</dbReference>
<keyword evidence="7" id="KW-1133">Transmembrane helix</keyword>
<feature type="compositionally biased region" description="Polar residues" evidence="6">
    <location>
        <begin position="652"/>
        <end position="668"/>
    </location>
</feature>
<comment type="similarity">
    <text evidence="1 5">Belongs to the GDA1/CD39 NTPase family.</text>
</comment>
<accession>A0A5C3R2V7</accession>
<feature type="compositionally biased region" description="Polar residues" evidence="6">
    <location>
        <begin position="583"/>
        <end position="609"/>
    </location>
</feature>
<feature type="region of interest" description="Disordered" evidence="6">
    <location>
        <begin position="555"/>
        <end position="720"/>
    </location>
</feature>
<keyword evidence="7" id="KW-0472">Membrane</keyword>
<feature type="binding site" evidence="4">
    <location>
        <begin position="194"/>
        <end position="198"/>
    </location>
    <ligand>
        <name>ATP</name>
        <dbReference type="ChEBI" id="CHEBI:30616"/>
    </ligand>
</feature>
<evidence type="ECO:0000256" key="6">
    <source>
        <dbReference type="SAM" id="MobiDB-lite"/>
    </source>
</evidence>
<dbReference type="Proteomes" id="UP000305067">
    <property type="component" value="Unassembled WGS sequence"/>
</dbReference>
<dbReference type="OrthoDB" id="6372431at2759"/>
<evidence type="ECO:0000256" key="5">
    <source>
        <dbReference type="RuleBase" id="RU003833"/>
    </source>
</evidence>
<evidence type="ECO:0000313" key="9">
    <source>
        <dbReference type="Proteomes" id="UP000305067"/>
    </source>
</evidence>
<evidence type="ECO:0000256" key="4">
    <source>
        <dbReference type="PIRSR" id="PIRSR600407-2"/>
    </source>
</evidence>
<dbReference type="GO" id="GO:0046036">
    <property type="term" value="P:CTP metabolic process"/>
    <property type="evidence" value="ECO:0007669"/>
    <property type="project" value="TreeGrafter"/>
</dbReference>
<dbReference type="Gene3D" id="3.30.420.40">
    <property type="match status" value="1"/>
</dbReference>
<proteinExistence type="inferred from homology"/>
<feature type="compositionally biased region" description="Low complexity" evidence="6">
    <location>
        <begin position="705"/>
        <end position="720"/>
    </location>
</feature>
<dbReference type="GO" id="GO:0045134">
    <property type="term" value="F:UDP phosphatase activity"/>
    <property type="evidence" value="ECO:0007669"/>
    <property type="project" value="TreeGrafter"/>
</dbReference>
<evidence type="ECO:0000256" key="1">
    <source>
        <dbReference type="ARBA" id="ARBA00009283"/>
    </source>
</evidence>
<dbReference type="GO" id="GO:0017111">
    <property type="term" value="F:ribonucleoside triphosphate phosphatase activity"/>
    <property type="evidence" value="ECO:0007669"/>
    <property type="project" value="TreeGrafter"/>
</dbReference>
<feature type="compositionally biased region" description="Low complexity" evidence="6">
    <location>
        <begin position="669"/>
        <end position="683"/>
    </location>
</feature>
<organism evidence="8 9">
    <name type="scientific">Pterulicium gracile</name>
    <dbReference type="NCBI Taxonomy" id="1884261"/>
    <lineage>
        <taxon>Eukaryota</taxon>
        <taxon>Fungi</taxon>
        <taxon>Dikarya</taxon>
        <taxon>Basidiomycota</taxon>
        <taxon>Agaricomycotina</taxon>
        <taxon>Agaricomycetes</taxon>
        <taxon>Agaricomycetidae</taxon>
        <taxon>Agaricales</taxon>
        <taxon>Pleurotineae</taxon>
        <taxon>Pterulaceae</taxon>
        <taxon>Pterulicium</taxon>
    </lineage>
</organism>
<dbReference type="EMBL" id="ML178814">
    <property type="protein sequence ID" value="TFL07261.1"/>
    <property type="molecule type" value="Genomic_DNA"/>
</dbReference>
<feature type="compositionally biased region" description="Gly residues" evidence="6">
    <location>
        <begin position="692"/>
        <end position="704"/>
    </location>
</feature>
<sequence>MPPTTSEDSWLVSRRFGVVIDAGSSGSRVQIYSWKDPTTATFAEAHLLPQVEKGSRNPEDWQFKTEPGISSYYANPESVADHLRPLLTHARQIIPPSMESTTPIFLLATAGMRLLAPSAQTALLHQTCLFLRHHSHFIVDGPSSAGPCGNSVRIITGEEEGLLGWIAANYLMEGFTAGVHQVHTQTYGFLDMGGASAQIAFEPDAQYRGTGKGLMDVHLRTLGGKDVHHEVFVTTWLGYGSNQARERYVTSLLANTTSTPTSSLSDPCLPRSLHLTERIHPSNTSTSTVDLNVTGTGSFSSCLALTLPTLNKSLPCPPSTHKCMFAGISAPPIQFATSHFVGVSEFWYSSEQVFGLGGEWDYPRFEEQARKFCERDWGELVEEFSAKFERLGEERRRGEMERLKLQCFKAAWVANVLHEGIGMPRVVDLKRAVDDKAHMTPQEVRQKPRFQSADDVNGMSISWTLGKIVVEASKEIEPLRSPGTTSKSKPTLPVEDTSLPIPGNALPYRQRPLEPTIFLVYFATLLLMIILLFRFRKQLRGGFIRLFPASSTSRLEEGLGRSKPSSFFSKPSWMRASKPKLTRPSSIPNGSTSYSSKATPCTNGNSNTPPLRLFPTRSNSFPGLDPTHSKLDAIEAHSSSRSSSPAPSSTSFGDTGLSSGQLTPRSRTASSQFAFNASSNANSLVPPPSRLNGGGYYGQNGSGSGRISRVSSVNSLKRED</sequence>
<keyword evidence="2 5" id="KW-0378">Hydrolase</keyword>
<feature type="compositionally biased region" description="Low complexity" evidence="6">
    <location>
        <begin position="562"/>
        <end position="572"/>
    </location>
</feature>
<dbReference type="GO" id="GO:0005524">
    <property type="term" value="F:ATP binding"/>
    <property type="evidence" value="ECO:0007669"/>
    <property type="project" value="UniProtKB-KW"/>
</dbReference>